<dbReference type="Proteomes" id="UP000231857">
    <property type="component" value="Unassembled WGS sequence"/>
</dbReference>
<organism evidence="1 2">
    <name type="scientific">Leptospira haakeii</name>
    <dbReference type="NCBI Taxonomy" id="2023198"/>
    <lineage>
        <taxon>Bacteria</taxon>
        <taxon>Pseudomonadati</taxon>
        <taxon>Spirochaetota</taxon>
        <taxon>Spirochaetia</taxon>
        <taxon>Leptospirales</taxon>
        <taxon>Leptospiraceae</taxon>
        <taxon>Leptospira</taxon>
    </lineage>
</organism>
<keyword evidence="2" id="KW-1185">Reference proteome</keyword>
<protein>
    <submittedName>
        <fullName evidence="1">Uncharacterized protein</fullName>
    </submittedName>
</protein>
<accession>A0ABX4PII6</accession>
<proteinExistence type="predicted"/>
<gene>
    <name evidence="1" type="ORF">CH363_13475</name>
</gene>
<comment type="caution">
    <text evidence="1">The sequence shown here is derived from an EMBL/GenBank/DDBJ whole genome shotgun (WGS) entry which is preliminary data.</text>
</comment>
<evidence type="ECO:0000313" key="2">
    <source>
        <dbReference type="Proteomes" id="UP000231857"/>
    </source>
</evidence>
<reference evidence="1 2" key="1">
    <citation type="submission" date="2017-07" db="EMBL/GenBank/DDBJ databases">
        <title>Leptospira spp. isolated from tropical soils.</title>
        <authorList>
            <person name="Thibeaux R."/>
            <person name="Iraola G."/>
            <person name="Ferres I."/>
            <person name="Bierque E."/>
            <person name="Girault D."/>
            <person name="Soupe-Gilbert M.-E."/>
            <person name="Picardeau M."/>
            <person name="Goarant C."/>
        </authorList>
    </citation>
    <scope>NUCLEOTIDE SEQUENCE [LARGE SCALE GENOMIC DNA]</scope>
    <source>
        <strain evidence="1 2">ATI7-C-A2</strain>
    </source>
</reference>
<dbReference type="EMBL" id="NPEI01000007">
    <property type="protein sequence ID" value="PKA15606.1"/>
    <property type="molecule type" value="Genomic_DNA"/>
</dbReference>
<name>A0ABX4PII6_9LEPT</name>
<evidence type="ECO:0000313" key="1">
    <source>
        <dbReference type="EMBL" id="PKA15606.1"/>
    </source>
</evidence>
<sequence>MPAPKERKYPFFFILWIDSAQNKRCQRFFGNETKSPLFVGTPTGLWKPAPAPVWVEEEGPWEVASTLYIRKFSNYQLKFAHIWDGM</sequence>